<keyword evidence="3" id="KW-1185">Reference proteome</keyword>
<evidence type="ECO:0000313" key="2">
    <source>
        <dbReference type="EMBL" id="WOL01934.1"/>
    </source>
</evidence>
<accession>A0AAQ3Q8S1</accession>
<reference evidence="2 3" key="1">
    <citation type="submission" date="2023-10" db="EMBL/GenBank/DDBJ databases">
        <title>Chromosome-scale genome assembly provides insights into flower coloration mechanisms of Canna indica.</title>
        <authorList>
            <person name="Li C."/>
        </authorList>
    </citation>
    <scope>NUCLEOTIDE SEQUENCE [LARGE SCALE GENOMIC DNA]</scope>
    <source>
        <tissue evidence="2">Flower</tissue>
    </source>
</reference>
<dbReference type="EMBL" id="CP136892">
    <property type="protein sequence ID" value="WOL01934.1"/>
    <property type="molecule type" value="Genomic_DNA"/>
</dbReference>
<sequence length="161" mass="18424">MTEKLITPLTISTRKALPIIATRHVKRRRQRTKTPTNKDARSMPDNNQRWNWPGRAEMFDVISIMTWCQQNKPQACLYIGMILYCTALFAADGSRYIRMVTYVAPCLTAVRTVAQIPDQIISLGSTLQKLEELTRQLALILDRANTEHDEDLQHANVNDVV</sequence>
<organism evidence="2 3">
    <name type="scientific">Canna indica</name>
    <name type="common">Indian-shot</name>
    <dbReference type="NCBI Taxonomy" id="4628"/>
    <lineage>
        <taxon>Eukaryota</taxon>
        <taxon>Viridiplantae</taxon>
        <taxon>Streptophyta</taxon>
        <taxon>Embryophyta</taxon>
        <taxon>Tracheophyta</taxon>
        <taxon>Spermatophyta</taxon>
        <taxon>Magnoliopsida</taxon>
        <taxon>Liliopsida</taxon>
        <taxon>Zingiberales</taxon>
        <taxon>Cannaceae</taxon>
        <taxon>Canna</taxon>
    </lineage>
</organism>
<name>A0AAQ3Q8S1_9LILI</name>
<dbReference type="Proteomes" id="UP001327560">
    <property type="component" value="Chromosome 3"/>
</dbReference>
<dbReference type="AlphaFoldDB" id="A0AAQ3Q8S1"/>
<protein>
    <submittedName>
        <fullName evidence="2">Uncharacterized protein</fullName>
    </submittedName>
</protein>
<evidence type="ECO:0000313" key="3">
    <source>
        <dbReference type="Proteomes" id="UP001327560"/>
    </source>
</evidence>
<gene>
    <name evidence="2" type="ORF">Cni_G10653</name>
</gene>
<evidence type="ECO:0000256" key="1">
    <source>
        <dbReference type="SAM" id="MobiDB-lite"/>
    </source>
</evidence>
<proteinExistence type="predicted"/>
<feature type="region of interest" description="Disordered" evidence="1">
    <location>
        <begin position="25"/>
        <end position="47"/>
    </location>
</feature>